<sequence length="49" mass="5643">MRSATLEPAIQDWEQQADGLTHIPKTSALYHTELRLLLITTFYEGLRIT</sequence>
<comment type="caution">
    <text evidence="1">The sequence shown here is derived from an EMBL/GenBank/DDBJ whole genome shotgun (WGS) entry which is preliminary data.</text>
</comment>
<gene>
    <name evidence="1" type="ORF">DET54_101370</name>
</gene>
<keyword evidence="2" id="KW-1185">Reference proteome</keyword>
<dbReference type="Proteomes" id="UP000248827">
    <property type="component" value="Unassembled WGS sequence"/>
</dbReference>
<organism evidence="1 2">
    <name type="scientific">Paenibacillus pabuli</name>
    <dbReference type="NCBI Taxonomy" id="1472"/>
    <lineage>
        <taxon>Bacteria</taxon>
        <taxon>Bacillati</taxon>
        <taxon>Bacillota</taxon>
        <taxon>Bacilli</taxon>
        <taxon>Bacillales</taxon>
        <taxon>Paenibacillaceae</taxon>
        <taxon>Paenibacillus</taxon>
    </lineage>
</organism>
<name>A0ABX9BSJ0_9BACL</name>
<proteinExistence type="predicted"/>
<evidence type="ECO:0000313" key="2">
    <source>
        <dbReference type="Proteomes" id="UP000248827"/>
    </source>
</evidence>
<accession>A0ABX9BSJ0</accession>
<reference evidence="1 2" key="1">
    <citation type="submission" date="2018-06" db="EMBL/GenBank/DDBJ databases">
        <title>Freshwater and sediment microbial communities from various areas in North America, analyzing microbe dynamics in response to fracking.</title>
        <authorList>
            <person name="Lamendella R."/>
        </authorList>
    </citation>
    <scope>NUCLEOTIDE SEQUENCE [LARGE SCALE GENOMIC DNA]</scope>
    <source>
        <strain evidence="1 2">NG-13</strain>
    </source>
</reference>
<evidence type="ECO:0000313" key="1">
    <source>
        <dbReference type="EMBL" id="RAJ03175.1"/>
    </source>
</evidence>
<dbReference type="EMBL" id="QLLI01000001">
    <property type="protein sequence ID" value="RAJ03175.1"/>
    <property type="molecule type" value="Genomic_DNA"/>
</dbReference>
<protein>
    <submittedName>
        <fullName evidence="1">Uncharacterized protein</fullName>
    </submittedName>
</protein>